<sequence>MQRTPVLVLVAVGAFLVVLAGMTRFWMAERIISAPAAHFNTVELEAPSAQYFSVADGKVLTADLKMLVTTRGDVSQATESRVVWDEFTVVDDVTNNKRQINISERRSAFDRHTGVGVNCCGVSVNKEPVNLEGQIYLFPFGVEKKTYKYFNQTAKRAFDATFIGEDAVNGLPVYKFQLKVPPTKIATLTVPASLLGMSGTDDVQVDRWYEGVDTYWVEPTSGAPVKQEVRRNETLKSQDGVERAKALVATASFTPKTVSDLVSTATDAKSQITLVKTTIPIALLAAGLLAFGAALVVARRRAPRTVEESADA</sequence>
<keyword evidence="3" id="KW-1185">Reference proteome</keyword>
<evidence type="ECO:0000256" key="1">
    <source>
        <dbReference type="SAM" id="Phobius"/>
    </source>
</evidence>
<comment type="caution">
    <text evidence="2">The sequence shown here is derived from an EMBL/GenBank/DDBJ whole genome shotgun (WGS) entry which is preliminary data.</text>
</comment>
<reference evidence="2 3" key="1">
    <citation type="submission" date="2019-01" db="EMBL/GenBank/DDBJ databases">
        <title>Sequencing the genomes of 1000 actinobacteria strains.</title>
        <authorList>
            <person name="Klenk H.-P."/>
        </authorList>
    </citation>
    <scope>NUCLEOTIDE SEQUENCE [LARGE SCALE GENOMIC DNA]</scope>
    <source>
        <strain evidence="2 3">DSM 43925</strain>
    </source>
</reference>
<keyword evidence="1" id="KW-0812">Transmembrane</keyword>
<dbReference type="OrthoDB" id="153031at2"/>
<protein>
    <submittedName>
        <fullName evidence="2">DUF3068 family protein</fullName>
    </submittedName>
</protein>
<accession>A0A438MQ32</accession>
<organism evidence="2 3">
    <name type="scientific">Nonomuraea polychroma</name>
    <dbReference type="NCBI Taxonomy" id="46176"/>
    <lineage>
        <taxon>Bacteria</taxon>
        <taxon>Bacillati</taxon>
        <taxon>Actinomycetota</taxon>
        <taxon>Actinomycetes</taxon>
        <taxon>Streptosporangiales</taxon>
        <taxon>Streptosporangiaceae</taxon>
        <taxon>Nonomuraea</taxon>
    </lineage>
</organism>
<keyword evidence="1" id="KW-1133">Transmembrane helix</keyword>
<gene>
    <name evidence="2" type="ORF">EDD27_10509</name>
</gene>
<dbReference type="EMBL" id="SAUN01000001">
    <property type="protein sequence ID" value="RVX47571.1"/>
    <property type="molecule type" value="Genomic_DNA"/>
</dbReference>
<dbReference type="RefSeq" id="WP_127939985.1">
    <property type="nucleotide sequence ID" value="NZ_SAUN01000001.1"/>
</dbReference>
<keyword evidence="1" id="KW-0472">Membrane</keyword>
<dbReference type="InterPro" id="IPR021424">
    <property type="entry name" value="PorA"/>
</dbReference>
<dbReference type="Proteomes" id="UP000284824">
    <property type="component" value="Unassembled WGS sequence"/>
</dbReference>
<evidence type="ECO:0000313" key="3">
    <source>
        <dbReference type="Proteomes" id="UP000284824"/>
    </source>
</evidence>
<proteinExistence type="predicted"/>
<feature type="transmembrane region" description="Helical" evidence="1">
    <location>
        <begin position="279"/>
        <end position="298"/>
    </location>
</feature>
<evidence type="ECO:0000313" key="2">
    <source>
        <dbReference type="EMBL" id="RVX47571.1"/>
    </source>
</evidence>
<dbReference type="Pfam" id="PF11271">
    <property type="entry name" value="PorA"/>
    <property type="match status" value="1"/>
</dbReference>
<dbReference type="AlphaFoldDB" id="A0A438MQ32"/>
<name>A0A438MQ32_9ACTN</name>